<reference evidence="2 3" key="1">
    <citation type="submission" date="2019-11" db="EMBL/GenBank/DDBJ databases">
        <authorList>
            <person name="Zheng R.K."/>
            <person name="Sun C.M."/>
        </authorList>
    </citation>
    <scope>NUCLEOTIDE SEQUENCE [LARGE SCALE GENOMIC DNA]</scope>
    <source>
        <strain evidence="2 3">WC007</strain>
    </source>
</reference>
<dbReference type="RefSeq" id="WP_158871191.1">
    <property type="nucleotide sequence ID" value="NZ_CP046401.1"/>
</dbReference>
<protein>
    <submittedName>
        <fullName evidence="2">Uncharacterized protein</fullName>
    </submittedName>
</protein>
<evidence type="ECO:0000313" key="2">
    <source>
        <dbReference type="EMBL" id="QGY47378.1"/>
    </source>
</evidence>
<feature type="signal peptide" evidence="1">
    <location>
        <begin position="1"/>
        <end position="20"/>
    </location>
</feature>
<dbReference type="KEGG" id="mcos:GM418_28035"/>
<evidence type="ECO:0000313" key="3">
    <source>
        <dbReference type="Proteomes" id="UP000428260"/>
    </source>
</evidence>
<feature type="chain" id="PRO_5026040392" evidence="1">
    <location>
        <begin position="21"/>
        <end position="158"/>
    </location>
</feature>
<keyword evidence="3" id="KW-1185">Reference proteome</keyword>
<evidence type="ECO:0000256" key="1">
    <source>
        <dbReference type="SAM" id="SignalP"/>
    </source>
</evidence>
<dbReference type="Proteomes" id="UP000428260">
    <property type="component" value="Chromosome"/>
</dbReference>
<name>A0A6I6K1P6_9BACT</name>
<proteinExistence type="predicted"/>
<dbReference type="EMBL" id="CP046401">
    <property type="protein sequence ID" value="QGY47378.1"/>
    <property type="molecule type" value="Genomic_DNA"/>
</dbReference>
<sequence>MKRNLFFLCLSLLFVACSTTKQVRTAQKGLKGDWTLSSVTTDQGNIVSIKTLFNQASPDCFEGSSWSFVSNNNSGTYNFEGANCDNSTHSIKWFMEENGDGVFFLWKFIPEGVKPKNVTAGYKLKLLSESETEFVLAQDASFEGNMMTIYYQFVKGQY</sequence>
<dbReference type="AlphaFoldDB" id="A0A6I6K1P6"/>
<gene>
    <name evidence="2" type="ORF">GM418_28035</name>
</gene>
<keyword evidence="1" id="KW-0732">Signal</keyword>
<accession>A0A6I6K1P6</accession>
<organism evidence="2 3">
    <name type="scientific">Maribellus comscasis</name>
    <dbReference type="NCBI Taxonomy" id="2681766"/>
    <lineage>
        <taxon>Bacteria</taxon>
        <taxon>Pseudomonadati</taxon>
        <taxon>Bacteroidota</taxon>
        <taxon>Bacteroidia</taxon>
        <taxon>Marinilabiliales</taxon>
        <taxon>Prolixibacteraceae</taxon>
        <taxon>Maribellus</taxon>
    </lineage>
</organism>
<dbReference type="PROSITE" id="PS51257">
    <property type="entry name" value="PROKAR_LIPOPROTEIN"/>
    <property type="match status" value="1"/>
</dbReference>